<comment type="caution">
    <text evidence="1">The sequence shown here is derived from an EMBL/GenBank/DDBJ whole genome shotgun (WGS) entry which is preliminary data.</text>
</comment>
<sequence>MDTIKQLLRSLLGKKYGWIAQEYNQLKTYLYSFLHPYYYTPKRYTDTFLIYNSKITDEAIIHKKAPSIIYIFWTGNNEITPNRMAGIKSLEKNAHVEVKLITNKNLKDYIIEGDPLPEAYQYLSFVHKSDYLRSYFMHHYGGGYADIKTYSHSWKQAFDKLNESDAYAIGYGEVGFWGVANQDIEQQNLKHDLRNYWRLLIGNGAFVCRPHTKFTEEWHREVNRVLASHSEALRKHPAKDAFGTNTDYPLRWTEIQGEVFHPLCLKYHKKILADNRLKPSFKNYR</sequence>
<organism evidence="1 2">
    <name type="scientific">Hoylesella marshii DSM 16973 = JCM 13450</name>
    <dbReference type="NCBI Taxonomy" id="862515"/>
    <lineage>
        <taxon>Bacteria</taxon>
        <taxon>Pseudomonadati</taxon>
        <taxon>Bacteroidota</taxon>
        <taxon>Bacteroidia</taxon>
        <taxon>Bacteroidales</taxon>
        <taxon>Prevotellaceae</taxon>
        <taxon>Hoylesella</taxon>
    </lineage>
</organism>
<dbReference type="SUPFAM" id="SSF53448">
    <property type="entry name" value="Nucleotide-diphospho-sugar transferases"/>
    <property type="match status" value="1"/>
</dbReference>
<dbReference type="Pfam" id="PF05704">
    <property type="entry name" value="Caps_synth"/>
    <property type="match status" value="1"/>
</dbReference>
<dbReference type="STRING" id="862515.HMPREF0658_1450"/>
<dbReference type="RefSeq" id="WP_006949556.1">
    <property type="nucleotide sequence ID" value="NZ_BAJI01000002.1"/>
</dbReference>
<dbReference type="InterPro" id="IPR029044">
    <property type="entry name" value="Nucleotide-diphossugar_trans"/>
</dbReference>
<evidence type="ECO:0008006" key="3">
    <source>
        <dbReference type="Google" id="ProtNLM"/>
    </source>
</evidence>
<evidence type="ECO:0000313" key="2">
    <source>
        <dbReference type="Proteomes" id="UP000004394"/>
    </source>
</evidence>
<evidence type="ECO:0000313" key="1">
    <source>
        <dbReference type="EMBL" id="EFM01615.1"/>
    </source>
</evidence>
<dbReference type="Proteomes" id="UP000004394">
    <property type="component" value="Unassembled WGS sequence"/>
</dbReference>
<dbReference type="EMBL" id="AEEI01000049">
    <property type="protein sequence ID" value="EFM01615.1"/>
    <property type="molecule type" value="Genomic_DNA"/>
</dbReference>
<dbReference type="OrthoDB" id="1259853at2"/>
<proteinExistence type="predicted"/>
<keyword evidence="2" id="KW-1185">Reference proteome</keyword>
<dbReference type="BioCyc" id="PMAR862515-HMP:GMOO-1473-MONOMER"/>
<reference evidence="1" key="1">
    <citation type="submission" date="2010-07" db="EMBL/GenBank/DDBJ databases">
        <authorList>
            <person name="Muzny D."/>
            <person name="Qin X."/>
            <person name="Deng J."/>
            <person name="Jiang H."/>
            <person name="Liu Y."/>
            <person name="Qu J."/>
            <person name="Song X.-Z."/>
            <person name="Zhang L."/>
            <person name="Thornton R."/>
            <person name="Coyle M."/>
            <person name="Francisco L."/>
            <person name="Jackson L."/>
            <person name="Javaid M."/>
            <person name="Korchina V."/>
            <person name="Kovar C."/>
            <person name="Mata R."/>
            <person name="Mathew T."/>
            <person name="Ngo R."/>
            <person name="Nguyen L."/>
            <person name="Nguyen N."/>
            <person name="Okwuonu G."/>
            <person name="Ongeri F."/>
            <person name="Pham C."/>
            <person name="Simmons D."/>
            <person name="Wilczek-Boney K."/>
            <person name="Hale W."/>
            <person name="Jakkamsetti A."/>
            <person name="Pham P."/>
            <person name="Ruth R."/>
            <person name="San Lucas F."/>
            <person name="Warren J."/>
            <person name="Zhang J."/>
            <person name="Zhao Z."/>
            <person name="Zhou C."/>
            <person name="Zhu D."/>
            <person name="Lee S."/>
            <person name="Bess C."/>
            <person name="Blankenburg K."/>
            <person name="Forbes L."/>
            <person name="Fu Q."/>
            <person name="Gubbala S."/>
            <person name="Hirani K."/>
            <person name="Jayaseelan J.C."/>
            <person name="Lara F."/>
            <person name="Munidasa M."/>
            <person name="Palculict T."/>
            <person name="Patil S."/>
            <person name="Pu L.-L."/>
            <person name="Saada N."/>
            <person name="Tang L."/>
            <person name="Weissenberger G."/>
            <person name="Zhu Y."/>
            <person name="Hemphill L."/>
            <person name="Shang Y."/>
            <person name="Youmans B."/>
            <person name="Ayvaz T."/>
            <person name="Ross M."/>
            <person name="Santibanez J."/>
            <person name="Aqrawi P."/>
            <person name="Gross S."/>
            <person name="Joshi V."/>
            <person name="Fowler G."/>
            <person name="Nazareth L."/>
            <person name="Reid J."/>
            <person name="Worley K."/>
            <person name="Petrosino J."/>
            <person name="Highlander S."/>
            <person name="Gibbs R."/>
        </authorList>
    </citation>
    <scope>NUCLEOTIDE SEQUENCE [LARGE SCALE GENOMIC DNA]</scope>
    <source>
        <strain evidence="1">DSM 16973</strain>
    </source>
</reference>
<protein>
    <recommendedName>
        <fullName evidence="3">Capsular polysaccharide synthesis protein</fullName>
    </recommendedName>
</protein>
<accession>E0NTE8</accession>
<name>E0NTE8_9BACT</name>
<dbReference type="Gene3D" id="3.90.550.20">
    <property type="match status" value="1"/>
</dbReference>
<dbReference type="HOGENOM" id="CLU_976120_0_0_10"/>
<dbReference type="GO" id="GO:0016757">
    <property type="term" value="F:glycosyltransferase activity"/>
    <property type="evidence" value="ECO:0007669"/>
    <property type="project" value="InterPro"/>
</dbReference>
<dbReference type="AlphaFoldDB" id="E0NTE8"/>
<gene>
    <name evidence="1" type="ORF">HMPREF0658_1450</name>
</gene>
<dbReference type="InterPro" id="IPR008441">
    <property type="entry name" value="AfumC-like_glycosyl_Trfase"/>
</dbReference>